<feature type="domain" description="SbsA Ig-like" evidence="4">
    <location>
        <begin position="1069"/>
        <end position="1164"/>
    </location>
</feature>
<dbReference type="InterPro" id="IPR014756">
    <property type="entry name" value="Ig_E-set"/>
</dbReference>
<feature type="domain" description="DUF4082" evidence="5">
    <location>
        <begin position="1178"/>
        <end position="1317"/>
    </location>
</feature>
<evidence type="ECO:0000259" key="4">
    <source>
        <dbReference type="Pfam" id="PF13205"/>
    </source>
</evidence>
<dbReference type="InterPro" id="IPR046540">
    <property type="entry name" value="DMFA2_C"/>
</dbReference>
<evidence type="ECO:0000259" key="5">
    <source>
        <dbReference type="Pfam" id="PF13313"/>
    </source>
</evidence>
<feature type="domain" description="N,N-dimethylformamidase beta subunit-like C-terminal" evidence="6">
    <location>
        <begin position="111"/>
        <end position="505"/>
    </location>
</feature>
<evidence type="ECO:0008006" key="9">
    <source>
        <dbReference type="Google" id="ProtNLM"/>
    </source>
</evidence>
<feature type="domain" description="SbsA Ig-like" evidence="4">
    <location>
        <begin position="806"/>
        <end position="903"/>
    </location>
</feature>
<dbReference type="InterPro" id="IPR025141">
    <property type="entry name" value="DUF4082"/>
</dbReference>
<reference evidence="8" key="1">
    <citation type="journal article" date="2019" name="Int. J. Syst. Evol. Microbiol.">
        <title>The Global Catalogue of Microorganisms (GCM) 10K type strain sequencing project: providing services to taxonomists for standard genome sequencing and annotation.</title>
        <authorList>
            <consortium name="The Broad Institute Genomics Platform"/>
            <consortium name="The Broad Institute Genome Sequencing Center for Infectious Disease"/>
            <person name="Wu L."/>
            <person name="Ma J."/>
        </authorList>
    </citation>
    <scope>NUCLEOTIDE SEQUENCE [LARGE SCALE GENOMIC DNA]</scope>
    <source>
        <strain evidence="8">CGMCC 1.3685</strain>
    </source>
</reference>
<keyword evidence="8" id="KW-1185">Reference proteome</keyword>
<feature type="domain" description="SbsA Ig-like" evidence="4">
    <location>
        <begin position="1350"/>
        <end position="1425"/>
    </location>
</feature>
<feature type="domain" description="DUF4082" evidence="5">
    <location>
        <begin position="651"/>
        <end position="795"/>
    </location>
</feature>
<feature type="region of interest" description="Disordered" evidence="2">
    <location>
        <begin position="1873"/>
        <end position="1940"/>
    </location>
</feature>
<evidence type="ECO:0000256" key="1">
    <source>
        <dbReference type="ARBA" id="ARBA00022729"/>
    </source>
</evidence>
<protein>
    <recommendedName>
        <fullName evidence="9">DUF4082 domain-containing protein</fullName>
    </recommendedName>
</protein>
<dbReference type="EMBL" id="BMKX01000010">
    <property type="protein sequence ID" value="GGJ70699.1"/>
    <property type="molecule type" value="Genomic_DNA"/>
</dbReference>
<gene>
    <name evidence="7" type="ORF">GCM10007173_31950</name>
</gene>
<dbReference type="Pfam" id="PF17957">
    <property type="entry name" value="Big_7"/>
    <property type="match status" value="1"/>
</dbReference>
<feature type="domain" description="DUF4082" evidence="5">
    <location>
        <begin position="924"/>
        <end position="1057"/>
    </location>
</feature>
<evidence type="ECO:0000259" key="6">
    <source>
        <dbReference type="Pfam" id="PF20254"/>
    </source>
</evidence>
<dbReference type="InterPro" id="IPR032812">
    <property type="entry name" value="SbsA_Ig"/>
</dbReference>
<dbReference type="InterPro" id="IPR014755">
    <property type="entry name" value="Cu-Rt/internalin_Ig-like"/>
</dbReference>
<feature type="domain" description="DUF4082" evidence="5">
    <location>
        <begin position="1722"/>
        <end position="1861"/>
    </location>
</feature>
<feature type="domain" description="SbsA Ig-like" evidence="4">
    <location>
        <begin position="1611"/>
        <end position="1688"/>
    </location>
</feature>
<evidence type="ECO:0000256" key="2">
    <source>
        <dbReference type="SAM" id="MobiDB-lite"/>
    </source>
</evidence>
<dbReference type="Gene3D" id="2.60.40.1220">
    <property type="match status" value="1"/>
</dbReference>
<dbReference type="Gene3D" id="2.60.40.650">
    <property type="match status" value="1"/>
</dbReference>
<dbReference type="Gene3D" id="2.60.40.3710">
    <property type="match status" value="1"/>
</dbReference>
<evidence type="ECO:0000256" key="3">
    <source>
        <dbReference type="SAM" id="SignalP"/>
    </source>
</evidence>
<feature type="chain" id="PRO_5045986148" description="DUF4082 domain-containing protein" evidence="3">
    <location>
        <begin position="49"/>
        <end position="1940"/>
    </location>
</feature>
<organism evidence="7 8">
    <name type="scientific">Glutamicibacter ardleyensis</name>
    <dbReference type="NCBI Taxonomy" id="225894"/>
    <lineage>
        <taxon>Bacteria</taxon>
        <taxon>Bacillati</taxon>
        <taxon>Actinomycetota</taxon>
        <taxon>Actinomycetes</taxon>
        <taxon>Micrococcales</taxon>
        <taxon>Micrococcaceae</taxon>
        <taxon>Glutamicibacter</taxon>
    </lineage>
</organism>
<evidence type="ECO:0000313" key="8">
    <source>
        <dbReference type="Proteomes" id="UP000606115"/>
    </source>
</evidence>
<dbReference type="SUPFAM" id="SSF81296">
    <property type="entry name" value="E set domains"/>
    <property type="match status" value="1"/>
</dbReference>
<dbReference type="Pfam" id="PF13313">
    <property type="entry name" value="DUF4082"/>
    <property type="match status" value="5"/>
</dbReference>
<dbReference type="Pfam" id="PF13205">
    <property type="entry name" value="Big_5"/>
    <property type="match status" value="4"/>
</dbReference>
<sequence length="1940" mass="203574">MGDAMNVAQFEISETRERHAAKNSRFWIALTALTGLLLSLLMVAPARAAEQCGPEDNAIVCENSKPGSPWTEWDIDGAGDDSIQGFAADISVNVGDPIDFKIDTDASAYSIDIYRTGWYQGLGARKITSISPSAQLPQIQPECLTDIATELTDCGTWGISATWEVPSDAVSGVYLAKLTRTDTGDSSHITFIVRNESSTSQVLFQTSDPTWHAYNLYGGSDFYSGADNGRAFKISYNRPFATRDGIEARDFYFGAEYPMVRFLERNGYDVSYFSGVDTDRHGDLLTNHNVFLSVGHDEYWSGAQRSNVEAARDAGVNLQFLSGNEVYWRTRYEPSTTGGNDYRTLVSYKETWSNSKIDPSSQWTGTWRDPRFASEEQGGGLPENGLTGTAYVVNSGDLPVTVNSQEGKMRLWRDTSLDSQTAGSKTELAPHTVGYESNEDLPNGFRPPGLIHLSTTTGNIPEYLQDFGNQVAPGSTTHHTTLYKAASGASVFSAGSIQWTWGLDQWHDGDGAPEDPRMQQAQVNLLADMDALPATLMSNLEFPDAPKDLLAPSVQVTSAPASAVAFGEMVNVEGTASDVQGQVAAVEYSFDSGLSWQLAQGTTQWSINTVQLGSGENDLLVRAVDDSANYPAEATPVTFEVKGPYGAFGQQEPKIKDSGDGSSVELGLRFTAASEGYVTGVRYYKSSANTGTHTGTLWSLNGTELATTTFSNESSTGWQTALFSEPVEAHAGDEFVVSYYAPTGHYSVAVQDFAYRGVDWSPVKVAGGYGTPSAGLYSSSAGFPSTAWDRSNYYVDAVFETGASIALSAYSQSPTPTANSVPVTASIGATLSKQSDPSSVSIKVQDSSGQNVSGTTSYNQSTRRATFQPEAPLAEAGSYTVTLSATDLTGNSVDRGNMWTFNTVLPVPTDPAACPCGLYNDQDIPAQPVVNDGKPVTLGTRFSADTDGVLNGLKFYRSPGETGAHTGWLYSSNGSTIAQVQFSDDSATGWQYAAFDAPVSIQANTEYVAAYRSNGMYPVTPGGFAQPMQSGPLRTTNNAGHYSYAEEFPGSMVSASYLVDVSFTAQGSPVSITGQTPAKGANDVAVDTEISATFSESLEPGGALEVSTSQGTISGTSVLAASGNTLTFTPDAALPEATVVSVKPTGIVGAETGEASLPSWTFRTAGQGPALTTFLEDQQPAQLDPSDNAPVELGLKFSAQKDIQVHALRYYQGPSGHGEHSGSIWDSTGTKVATATFAQTTQQGWQTAYLDSPVTMAQGSEFTISYQAPSGGYVFTSADFANGKSNAELSLTGSNGLFTYSSGSVPASSWNSSNYFVDLAYTVSTPGGSAEPTESATPTGPTATATEPVQPLQVTGLVPAAQSSGVGTTAEISVSFNQQIDNSATLSVATGDTTIAGTTAISSEGTTLTFTAAEPMPADAVITVTPANISSPGSPEFEVAPWSFRTAPLAPDDPSACPCGLFGNTDTPTVAAIHDGVPVTLGTRFSADTAGEILGMEFFRSVGETGAHNGWLYSTTGEVIAELVFPDVPVSGWQYAAFDAPVPIDPNNEYVAAYRSNGVYPASPGLLGNALQAGPLKTTGSAGHYGYNQGFPASMVSTSYLVDVRFKPAAEPVDLTDRSPSAGASDVPVDSVITLNFNQAVSVEAAIAVSAGGSAVDGTTTISNGNKTLTFSSSDPLPEASVITVDTVNLLGVGSTQEVLAPWTFSTVGIDTPTVSFLGLNETPTVLDPGDTAAVELGMRMVAETDVRLHALRYYQGPGGIGSHTGTVWDSSGARLATASFASTSEQGWHTAYLSTAVEVPEGMEFTVSYHAPNGGYVHTPAQFTGGKSNGELRLEGSNGVFRYGNSTQPGSSWNSSNYFVDVLYEVSEAVPTAGLTPESSPPVQSASTADPGATETSQAPASGTAAAEPVASPTESSASRPPLDTEKASEEPPMVAPTP</sequence>
<feature type="region of interest" description="Disordered" evidence="2">
    <location>
        <begin position="832"/>
        <end position="864"/>
    </location>
</feature>
<feature type="compositionally biased region" description="Polar residues" evidence="2">
    <location>
        <begin position="1878"/>
        <end position="1902"/>
    </location>
</feature>
<accession>A0ABQ2DRU1</accession>
<dbReference type="Proteomes" id="UP000606115">
    <property type="component" value="Unassembled WGS sequence"/>
</dbReference>
<evidence type="ECO:0000313" key="7">
    <source>
        <dbReference type="EMBL" id="GGJ70699.1"/>
    </source>
</evidence>
<feature type="signal peptide" evidence="3">
    <location>
        <begin position="1"/>
        <end position="48"/>
    </location>
</feature>
<comment type="caution">
    <text evidence="7">The sequence shown here is derived from an EMBL/GenBank/DDBJ whole genome shotgun (WGS) entry which is preliminary data.</text>
</comment>
<proteinExistence type="predicted"/>
<feature type="domain" description="DUF4082" evidence="5">
    <location>
        <begin position="1466"/>
        <end position="1601"/>
    </location>
</feature>
<keyword evidence="1 3" id="KW-0732">Signal</keyword>
<dbReference type="Pfam" id="PF20254">
    <property type="entry name" value="DMFA2_C"/>
    <property type="match status" value="1"/>
</dbReference>
<name>A0ABQ2DRU1_9MICC</name>